<dbReference type="GO" id="GO:0005385">
    <property type="term" value="F:zinc ion transmembrane transporter activity"/>
    <property type="evidence" value="ECO:0007669"/>
    <property type="project" value="TreeGrafter"/>
</dbReference>
<dbReference type="AlphaFoldDB" id="F9WGL7"/>
<feature type="transmembrane region" description="Helical" evidence="1">
    <location>
        <begin position="244"/>
        <end position="262"/>
    </location>
</feature>
<evidence type="ECO:0000313" key="2">
    <source>
        <dbReference type="EMBL" id="CCC90720.1"/>
    </source>
</evidence>
<evidence type="ECO:0000313" key="4">
    <source>
        <dbReference type="Proteomes" id="UP000000702"/>
    </source>
</evidence>
<proteinExistence type="predicted"/>
<gene>
    <name evidence="3" type="ORF">TCIL3000_0_13750</name>
    <name evidence="2" type="ORF">TCIL3000_5_4780</name>
</gene>
<reference evidence="3 4" key="2">
    <citation type="journal article" date="2012" name="Proc. Natl. Acad. Sci. U.S.A.">
        <title>Antigenic diversity is generated by distinct evolutionary mechanisms in African trypanosome species.</title>
        <authorList>
            <person name="Jackson A.P."/>
            <person name="Berry A."/>
            <person name="Aslett M."/>
            <person name="Allison H.C."/>
            <person name="Burton P."/>
            <person name="Vavrova-Anderson J."/>
            <person name="Brown R."/>
            <person name="Browne H."/>
            <person name="Corton N."/>
            <person name="Hauser H."/>
            <person name="Gamble J."/>
            <person name="Gilderthorp R."/>
            <person name="Marcello L."/>
            <person name="McQuillan J."/>
            <person name="Otto T.D."/>
            <person name="Quail M.A."/>
            <person name="Sanders M.J."/>
            <person name="van Tonder A."/>
            <person name="Ginger M.L."/>
            <person name="Field M.C."/>
            <person name="Barry J.D."/>
            <person name="Hertz-Fowler C."/>
            <person name="Berriman M."/>
        </authorList>
    </citation>
    <scope>NUCLEOTIDE SEQUENCE [LARGE SCALE GENOMIC DNA]</scope>
    <source>
        <strain evidence="3 4">IL3000</strain>
    </source>
</reference>
<evidence type="ECO:0000313" key="3">
    <source>
        <dbReference type="EMBL" id="CCD16454.1"/>
    </source>
</evidence>
<organism evidence="3 4">
    <name type="scientific">Trypanosoma congolense (strain IL3000)</name>
    <dbReference type="NCBI Taxonomy" id="1068625"/>
    <lineage>
        <taxon>Eukaryota</taxon>
        <taxon>Discoba</taxon>
        <taxon>Euglenozoa</taxon>
        <taxon>Kinetoplastea</taxon>
        <taxon>Metakinetoplastina</taxon>
        <taxon>Trypanosomatida</taxon>
        <taxon>Trypanosomatidae</taxon>
        <taxon>Trypanosoma</taxon>
        <taxon>Nannomonas</taxon>
    </lineage>
</organism>
<keyword evidence="4" id="KW-1185">Reference proteome</keyword>
<keyword evidence="1" id="KW-0812">Transmembrane</keyword>
<feature type="transmembrane region" description="Helical" evidence="1">
    <location>
        <begin position="6"/>
        <end position="27"/>
    </location>
</feature>
<accession>F9WGL7</accession>
<feature type="transmembrane region" description="Helical" evidence="1">
    <location>
        <begin position="334"/>
        <end position="353"/>
    </location>
</feature>
<feature type="transmembrane region" description="Helical" evidence="1">
    <location>
        <begin position="164"/>
        <end position="186"/>
    </location>
</feature>
<dbReference type="EMBL" id="CAEQ01002287">
    <property type="protein sequence ID" value="CCD16454.1"/>
    <property type="molecule type" value="Genomic_DNA"/>
</dbReference>
<keyword evidence="1" id="KW-1133">Transmembrane helix</keyword>
<dbReference type="OMA" id="ITMAVSH"/>
<dbReference type="EMBL" id="HE575318">
    <property type="protein sequence ID" value="CCC90720.1"/>
    <property type="molecule type" value="Genomic_DNA"/>
</dbReference>
<keyword evidence="1" id="KW-0472">Membrane</keyword>
<dbReference type="PANTHER" id="PTHR11040">
    <property type="entry name" value="ZINC/IRON TRANSPORTER"/>
    <property type="match status" value="1"/>
</dbReference>
<evidence type="ECO:0000256" key="1">
    <source>
        <dbReference type="SAM" id="Phobius"/>
    </source>
</evidence>
<feature type="transmembrane region" description="Helical" evidence="1">
    <location>
        <begin position="82"/>
        <end position="101"/>
    </location>
</feature>
<name>F9WGL7_TRYCI</name>
<feature type="transmembrane region" description="Helical" evidence="1">
    <location>
        <begin position="309"/>
        <end position="327"/>
    </location>
</feature>
<protein>
    <recommendedName>
        <fullName evidence="5">Zinc transporter</fullName>
    </recommendedName>
</protein>
<dbReference type="PANTHER" id="PTHR11040:SF209">
    <property type="entry name" value="ZIP ZINC TRANSPORTER"/>
    <property type="match status" value="1"/>
</dbReference>
<evidence type="ECO:0008006" key="5">
    <source>
        <dbReference type="Google" id="ProtNLM"/>
    </source>
</evidence>
<feature type="transmembrane region" description="Helical" evidence="1">
    <location>
        <begin position="48"/>
        <end position="70"/>
    </location>
</feature>
<dbReference type="GO" id="GO:0016020">
    <property type="term" value="C:membrane"/>
    <property type="evidence" value="ECO:0007669"/>
    <property type="project" value="TreeGrafter"/>
</dbReference>
<dbReference type="Proteomes" id="UP000000702">
    <property type="component" value="Unassembled WGS sequence"/>
</dbReference>
<dbReference type="VEuPathDB" id="TriTrypDB:TcIL3000_0_13750"/>
<sequence length="355" mass="36865">MVSLVALRLLSALVVTFFGVLGVLSPLCCLPRKCESSHRPGSHRTFPLILSLANCFAAGMLITMAVSHFFLHALEEAASGNANPSTISMAVLGGVLFPVVIECAGRGPRHADDCGCDGHSHGALLTAGSQNGRRGTVPLVLLLMFIHAAMEGALLGIWTPTSPLLSVLVPLSVHRVLDGVAIGVTISKRLVSAAFCADELTPLSADTSRKPSDYNSCGVGATGEMCVADDLGAKLKVELCGWPIFLWAGTTPTVALLFALLGDTALSPTDSHGEGYGHFHHSKPDVAHRGGSNAPGTRHSDGFVSVDSFIGATGAGLFLFAGLVTILREEARGPTASLFLLLGAVVTLVLSHMDI</sequence>
<dbReference type="VEuPathDB" id="TriTrypDB:TcIL3000_5_4780"/>
<feature type="transmembrane region" description="Helical" evidence="1">
    <location>
        <begin position="139"/>
        <end position="158"/>
    </location>
</feature>
<reference evidence="4" key="1">
    <citation type="submission" date="2011-07" db="EMBL/GenBank/DDBJ databases">
        <title>Divergent evolution of antigenic variation in African trypanosomes.</title>
        <authorList>
            <person name="Jackson A.P."/>
            <person name="Berry A."/>
            <person name="Allison H.C."/>
            <person name="Burton P."/>
            <person name="Anderson J."/>
            <person name="Aslett M."/>
            <person name="Brown R."/>
            <person name="Corton N."/>
            <person name="Harris D."/>
            <person name="Hauser H."/>
            <person name="Gamble J."/>
            <person name="Gilderthorp R."/>
            <person name="McQuillan J."/>
            <person name="Quail M.A."/>
            <person name="Sanders M."/>
            <person name="Van Tonder A."/>
            <person name="Ginger M.L."/>
            <person name="Donelson J.E."/>
            <person name="Field M.C."/>
            <person name="Barry J.D."/>
            <person name="Berriman M."/>
            <person name="Hertz-Fowler C."/>
        </authorList>
    </citation>
    <scope>NUCLEOTIDE SEQUENCE [LARGE SCALE GENOMIC DNA]</scope>
    <source>
        <strain evidence="4">IL3000</strain>
    </source>
</reference>